<protein>
    <recommendedName>
        <fullName evidence="2">DNA polymerase III beta sliding clamp C-terminal domain-containing protein</fullName>
    </recommendedName>
</protein>
<organism evidence="1">
    <name type="scientific">marine sediment metagenome</name>
    <dbReference type="NCBI Taxonomy" id="412755"/>
    <lineage>
        <taxon>unclassified sequences</taxon>
        <taxon>metagenomes</taxon>
        <taxon>ecological metagenomes</taxon>
    </lineage>
</organism>
<gene>
    <name evidence="1" type="ORF">LCGC14_2813000</name>
</gene>
<sequence length="156" mass="16961">KHRLVVDEEHRGILRLMTAAPKTIGTHLEAANVKKLMLKAPKVENGIPLTRELVEGIRSTFALFKAVEIELCVGPKGGRLQVGGSNADQAEFTSVDLKADTEYSLLFGSYLVDVLGVVTNFNEAVLCLGGPGNFVMIVDAGYKYLLTPQSRSKDEE</sequence>
<evidence type="ECO:0008006" key="2">
    <source>
        <dbReference type="Google" id="ProtNLM"/>
    </source>
</evidence>
<name>A0A0F9BAN6_9ZZZZ</name>
<accession>A0A0F9BAN6</accession>
<dbReference type="AlphaFoldDB" id="A0A0F9BAN6"/>
<reference evidence="1" key="1">
    <citation type="journal article" date="2015" name="Nature">
        <title>Complex archaea that bridge the gap between prokaryotes and eukaryotes.</title>
        <authorList>
            <person name="Spang A."/>
            <person name="Saw J.H."/>
            <person name="Jorgensen S.L."/>
            <person name="Zaremba-Niedzwiedzka K."/>
            <person name="Martijn J."/>
            <person name="Lind A.E."/>
            <person name="van Eijk R."/>
            <person name="Schleper C."/>
            <person name="Guy L."/>
            <person name="Ettema T.J."/>
        </authorList>
    </citation>
    <scope>NUCLEOTIDE SEQUENCE</scope>
</reference>
<comment type="caution">
    <text evidence="1">The sequence shown here is derived from an EMBL/GenBank/DDBJ whole genome shotgun (WGS) entry which is preliminary data.</text>
</comment>
<proteinExistence type="predicted"/>
<feature type="non-terminal residue" evidence="1">
    <location>
        <position position="1"/>
    </location>
</feature>
<dbReference type="EMBL" id="LAZR01053104">
    <property type="protein sequence ID" value="KKK81481.1"/>
    <property type="molecule type" value="Genomic_DNA"/>
</dbReference>
<evidence type="ECO:0000313" key="1">
    <source>
        <dbReference type="EMBL" id="KKK81481.1"/>
    </source>
</evidence>